<comment type="caution">
    <text evidence="2">The sequence shown here is derived from an EMBL/GenBank/DDBJ whole genome shotgun (WGS) entry which is preliminary data.</text>
</comment>
<sequence>MLTLRPLRGDDVPGLEMLTAADVEWKRRLGMPHATWWRLVSTDADRFGWLVISDEEVIGYVDAERDGGTVSMAMAVFESWRGRGHSRKIIELLTTVEPLCSARALIATVEPDNRASRAVARSAGFFEDGRDKDGLVIYRMQL</sequence>
<dbReference type="CDD" id="cd04301">
    <property type="entry name" value="NAT_SF"/>
    <property type="match status" value="1"/>
</dbReference>
<dbReference type="SUPFAM" id="SSF55729">
    <property type="entry name" value="Acyl-CoA N-acyltransferases (Nat)"/>
    <property type="match status" value="1"/>
</dbReference>
<evidence type="ECO:0000259" key="1">
    <source>
        <dbReference type="PROSITE" id="PS51186"/>
    </source>
</evidence>
<dbReference type="InterPro" id="IPR000182">
    <property type="entry name" value="GNAT_dom"/>
</dbReference>
<gene>
    <name evidence="2" type="ORF">GCM10023175_16860</name>
</gene>
<dbReference type="Pfam" id="PF13302">
    <property type="entry name" value="Acetyltransf_3"/>
    <property type="match status" value="1"/>
</dbReference>
<dbReference type="Proteomes" id="UP001501598">
    <property type="component" value="Unassembled WGS sequence"/>
</dbReference>
<name>A0ABP8RLE8_9PSEU</name>
<protein>
    <recommendedName>
        <fullName evidence="1">N-acetyltransferase domain-containing protein</fullName>
    </recommendedName>
</protein>
<dbReference type="InterPro" id="IPR016181">
    <property type="entry name" value="Acyl_CoA_acyltransferase"/>
</dbReference>
<dbReference type="RefSeq" id="WP_345414426.1">
    <property type="nucleotide sequence ID" value="NZ_BAABGT010000024.1"/>
</dbReference>
<dbReference type="EMBL" id="BAABGT010000024">
    <property type="protein sequence ID" value="GAA4542035.1"/>
    <property type="molecule type" value="Genomic_DNA"/>
</dbReference>
<dbReference type="Gene3D" id="3.40.630.30">
    <property type="match status" value="1"/>
</dbReference>
<evidence type="ECO:0000313" key="3">
    <source>
        <dbReference type="Proteomes" id="UP001501598"/>
    </source>
</evidence>
<accession>A0ABP8RLE8</accession>
<dbReference type="PROSITE" id="PS51186">
    <property type="entry name" value="GNAT"/>
    <property type="match status" value="1"/>
</dbReference>
<reference evidence="3" key="1">
    <citation type="journal article" date="2019" name="Int. J. Syst. Evol. Microbiol.">
        <title>The Global Catalogue of Microorganisms (GCM) 10K type strain sequencing project: providing services to taxonomists for standard genome sequencing and annotation.</title>
        <authorList>
            <consortium name="The Broad Institute Genomics Platform"/>
            <consortium name="The Broad Institute Genome Sequencing Center for Infectious Disease"/>
            <person name="Wu L."/>
            <person name="Ma J."/>
        </authorList>
    </citation>
    <scope>NUCLEOTIDE SEQUENCE [LARGE SCALE GENOMIC DNA]</scope>
    <source>
        <strain evidence="3">JCM 17906</strain>
    </source>
</reference>
<evidence type="ECO:0000313" key="2">
    <source>
        <dbReference type="EMBL" id="GAA4542035.1"/>
    </source>
</evidence>
<proteinExistence type="predicted"/>
<feature type="domain" description="N-acetyltransferase" evidence="1">
    <location>
        <begin position="2"/>
        <end position="142"/>
    </location>
</feature>
<organism evidence="2 3">
    <name type="scientific">Pseudonocardia xishanensis</name>
    <dbReference type="NCBI Taxonomy" id="630995"/>
    <lineage>
        <taxon>Bacteria</taxon>
        <taxon>Bacillati</taxon>
        <taxon>Actinomycetota</taxon>
        <taxon>Actinomycetes</taxon>
        <taxon>Pseudonocardiales</taxon>
        <taxon>Pseudonocardiaceae</taxon>
        <taxon>Pseudonocardia</taxon>
    </lineage>
</organism>
<keyword evidence="3" id="KW-1185">Reference proteome</keyword>